<evidence type="ECO:0000313" key="2">
    <source>
        <dbReference type="EMBL" id="QVI60908.1"/>
    </source>
</evidence>
<proteinExistence type="predicted"/>
<keyword evidence="3" id="KW-1185">Reference proteome</keyword>
<sequence>MLQQFRNTVSLTRKSSASARLPNCDRARLVAARDRLDKEVRESPKGKHR</sequence>
<evidence type="ECO:0000256" key="1">
    <source>
        <dbReference type="SAM" id="MobiDB-lite"/>
    </source>
</evidence>
<reference evidence="2 3" key="1">
    <citation type="submission" date="2021-05" db="EMBL/GenBank/DDBJ databases">
        <title>Novel species in genus Cellulomonas.</title>
        <authorList>
            <person name="Zhang G."/>
        </authorList>
    </citation>
    <scope>NUCLEOTIDE SEQUENCE [LARGE SCALE GENOMIC DNA]</scope>
    <source>
        <strain evidence="3">zg-ZUI222</strain>
    </source>
</reference>
<evidence type="ECO:0000313" key="3">
    <source>
        <dbReference type="Proteomes" id="UP000677804"/>
    </source>
</evidence>
<dbReference type="EMBL" id="CP074405">
    <property type="protein sequence ID" value="QVI60908.1"/>
    <property type="molecule type" value="Genomic_DNA"/>
</dbReference>
<protein>
    <submittedName>
        <fullName evidence="2">Uncharacterized protein</fullName>
    </submittedName>
</protein>
<accession>A0ABX8D092</accession>
<organism evidence="2 3">
    <name type="scientific">Cellulomonas wangleii</name>
    <dbReference type="NCBI Taxonomy" id="2816956"/>
    <lineage>
        <taxon>Bacteria</taxon>
        <taxon>Bacillati</taxon>
        <taxon>Actinomycetota</taxon>
        <taxon>Actinomycetes</taxon>
        <taxon>Micrococcales</taxon>
        <taxon>Cellulomonadaceae</taxon>
        <taxon>Cellulomonas</taxon>
    </lineage>
</organism>
<gene>
    <name evidence="2" type="ORF">KG103_10155</name>
</gene>
<dbReference type="RefSeq" id="WP_207341232.1">
    <property type="nucleotide sequence ID" value="NZ_CP074405.1"/>
</dbReference>
<feature type="region of interest" description="Disordered" evidence="1">
    <location>
        <begin position="1"/>
        <end position="21"/>
    </location>
</feature>
<dbReference type="Proteomes" id="UP000677804">
    <property type="component" value="Chromosome"/>
</dbReference>
<feature type="compositionally biased region" description="Polar residues" evidence="1">
    <location>
        <begin position="1"/>
        <end position="18"/>
    </location>
</feature>
<name>A0ABX8D092_9CELL</name>